<name>A0ABR6NAC2_9SPHN</name>
<organism evidence="1 2">
    <name type="scientific">Sphingobium lignivorans</name>
    <dbReference type="NCBI Taxonomy" id="2735886"/>
    <lineage>
        <taxon>Bacteria</taxon>
        <taxon>Pseudomonadati</taxon>
        <taxon>Pseudomonadota</taxon>
        <taxon>Alphaproteobacteria</taxon>
        <taxon>Sphingomonadales</taxon>
        <taxon>Sphingomonadaceae</taxon>
        <taxon>Sphingobium</taxon>
    </lineage>
</organism>
<comment type="caution">
    <text evidence="1">The sequence shown here is derived from an EMBL/GenBank/DDBJ whole genome shotgun (WGS) entry which is preliminary data.</text>
</comment>
<sequence>MSQITLEQANAIIAGAFAKGREAGFKPLSVAVVDAGGHLISFQRGDGASFARAQIATGKAAGALSLGVSSRKVGDMAVERPWFIGAFASSAPHPVIPAAGGVIVVDGSGAFIGAVGVTGETSDNDEIAALAGIAAAGLAAQG</sequence>
<evidence type="ECO:0000313" key="2">
    <source>
        <dbReference type="Proteomes" id="UP001138540"/>
    </source>
</evidence>
<dbReference type="Gene3D" id="3.30.450.150">
    <property type="entry name" value="Haem-degrading domain"/>
    <property type="match status" value="1"/>
</dbReference>
<protein>
    <submittedName>
        <fullName evidence="1">Uncharacterized protein GlcG (DUF336 family)</fullName>
    </submittedName>
</protein>
<reference evidence="1 2" key="1">
    <citation type="submission" date="2020-08" db="EMBL/GenBank/DDBJ databases">
        <title>Exploring microbial biodiversity for novel pathways involved in the catabolism of aromatic compounds derived from lignin.</title>
        <authorList>
            <person name="Elkins J."/>
        </authorList>
    </citation>
    <scope>NUCLEOTIDE SEQUENCE [LARGE SCALE GENOMIC DNA]</scope>
    <source>
        <strain evidence="1 2">B1D3A</strain>
    </source>
</reference>
<keyword evidence="2" id="KW-1185">Reference proteome</keyword>
<dbReference type="InterPro" id="IPR052517">
    <property type="entry name" value="GlcG_carb_metab_protein"/>
</dbReference>
<evidence type="ECO:0000313" key="1">
    <source>
        <dbReference type="EMBL" id="MBB5984214.1"/>
    </source>
</evidence>
<dbReference type="PANTHER" id="PTHR34309:SF10">
    <property type="entry name" value="SLR1406 PROTEIN"/>
    <property type="match status" value="1"/>
</dbReference>
<dbReference type="RefSeq" id="WP_184149068.1">
    <property type="nucleotide sequence ID" value="NZ_JACHKA010000001.1"/>
</dbReference>
<proteinExistence type="predicted"/>
<dbReference type="InterPro" id="IPR038084">
    <property type="entry name" value="PduO/GlcC-like_sf"/>
</dbReference>
<dbReference type="PANTHER" id="PTHR34309">
    <property type="entry name" value="SLR1406 PROTEIN"/>
    <property type="match status" value="1"/>
</dbReference>
<dbReference type="Pfam" id="PF03928">
    <property type="entry name" value="HbpS-like"/>
    <property type="match status" value="1"/>
</dbReference>
<gene>
    <name evidence="1" type="ORF">HNP60_000188</name>
</gene>
<dbReference type="Proteomes" id="UP001138540">
    <property type="component" value="Unassembled WGS sequence"/>
</dbReference>
<dbReference type="EMBL" id="JACHKA010000001">
    <property type="protein sequence ID" value="MBB5984214.1"/>
    <property type="molecule type" value="Genomic_DNA"/>
</dbReference>
<accession>A0ABR6NAC2</accession>
<dbReference type="InterPro" id="IPR005624">
    <property type="entry name" value="PduO/GlcC-like"/>
</dbReference>
<dbReference type="SUPFAM" id="SSF143744">
    <property type="entry name" value="GlcG-like"/>
    <property type="match status" value="1"/>
</dbReference>